<organism evidence="2 3">
    <name type="scientific">Botrytis paeoniae</name>
    <dbReference type="NCBI Taxonomy" id="278948"/>
    <lineage>
        <taxon>Eukaryota</taxon>
        <taxon>Fungi</taxon>
        <taxon>Dikarya</taxon>
        <taxon>Ascomycota</taxon>
        <taxon>Pezizomycotina</taxon>
        <taxon>Leotiomycetes</taxon>
        <taxon>Helotiales</taxon>
        <taxon>Sclerotiniaceae</taxon>
        <taxon>Botrytis</taxon>
    </lineage>
</organism>
<comment type="caution">
    <text evidence="2">The sequence shown here is derived from an EMBL/GenBank/DDBJ whole genome shotgun (WGS) entry which is preliminary data.</text>
</comment>
<proteinExistence type="predicted"/>
<dbReference type="EMBL" id="PQXI01000072">
    <property type="protein sequence ID" value="TGO25783.1"/>
    <property type="molecule type" value="Genomic_DNA"/>
</dbReference>
<name>A0A4Z1FU75_9HELO</name>
<gene>
    <name evidence="2" type="ORF">BPAE_0072g00020</name>
</gene>
<sequence>MSGKAPVDIAKPEETLVIQNYKSHCNNVEATKALPEVVDYRNAAATYKATKDNKDVDKFIKLRGPDASASKLKKLKEIEVVAKFAEAEKRMNKLADRTNVTKYLRAKEAKKRMEENNLEVMQYNMANQSLKKNKETDKVQKSLPQHSGSSTRSTQNQSNAGDGNGTQTRPRRRKAPEELNYPQGDWRGLRAPQNFFGDQLPPAVDNPNNTPRDGSRGRPRDRSDPQTGSKPSASAPKNVEPKINSGKHRRASPHTDKERDIGNKGVDVVRSKVEADKWKLP</sequence>
<evidence type="ECO:0000313" key="2">
    <source>
        <dbReference type="EMBL" id="TGO25783.1"/>
    </source>
</evidence>
<feature type="region of interest" description="Disordered" evidence="1">
    <location>
        <begin position="132"/>
        <end position="281"/>
    </location>
</feature>
<protein>
    <submittedName>
        <fullName evidence="2">Uncharacterized protein</fullName>
    </submittedName>
</protein>
<dbReference type="Proteomes" id="UP000297910">
    <property type="component" value="Unassembled WGS sequence"/>
</dbReference>
<feature type="compositionally biased region" description="Basic and acidic residues" evidence="1">
    <location>
        <begin position="213"/>
        <end position="224"/>
    </location>
</feature>
<accession>A0A4Z1FU75</accession>
<keyword evidence="3" id="KW-1185">Reference proteome</keyword>
<feature type="compositionally biased region" description="Polar residues" evidence="1">
    <location>
        <begin position="142"/>
        <end position="168"/>
    </location>
</feature>
<evidence type="ECO:0000256" key="1">
    <source>
        <dbReference type="SAM" id="MobiDB-lite"/>
    </source>
</evidence>
<evidence type="ECO:0000313" key="3">
    <source>
        <dbReference type="Proteomes" id="UP000297910"/>
    </source>
</evidence>
<feature type="compositionally biased region" description="Basic and acidic residues" evidence="1">
    <location>
        <begin position="253"/>
        <end position="281"/>
    </location>
</feature>
<dbReference type="AlphaFoldDB" id="A0A4Z1FU75"/>
<reference evidence="2 3" key="1">
    <citation type="submission" date="2017-12" db="EMBL/GenBank/DDBJ databases">
        <title>Comparative genomics of Botrytis spp.</title>
        <authorList>
            <person name="Valero-Jimenez C.A."/>
            <person name="Tapia P."/>
            <person name="Veloso J."/>
            <person name="Silva-Moreno E."/>
            <person name="Staats M."/>
            <person name="Valdes J.H."/>
            <person name="Van Kan J.A.L."/>
        </authorList>
    </citation>
    <scope>NUCLEOTIDE SEQUENCE [LARGE SCALE GENOMIC DNA]</scope>
    <source>
        <strain evidence="2 3">Bp0003</strain>
    </source>
</reference>